<evidence type="ECO:0000256" key="2">
    <source>
        <dbReference type="ARBA" id="ARBA00023002"/>
    </source>
</evidence>
<dbReference type="OrthoDB" id="9803333at2"/>
<dbReference type="CDD" id="cd05233">
    <property type="entry name" value="SDR_c"/>
    <property type="match status" value="1"/>
</dbReference>
<name>A0A328TU91_9BACL</name>
<dbReference type="RefSeq" id="WP_112884855.1">
    <property type="nucleotide sequence ID" value="NZ_QLUW01000005.1"/>
</dbReference>
<keyword evidence="5" id="KW-1185">Reference proteome</keyword>
<sequence length="267" mass="28049">MQIATEFQGKVAVVTGGTKGIGYGAARRLAQGGAAVVICGISEAECDEAVDAMAKEGLSVTAYRADIRHAEEVQRLMQAAVSLYGGIDILVNSAGVQRYGDVVDTSEETWDEVLGINVKGVFLSCKYALPEMRKRGGGAVVNVSSVQAFASQKGVAAYTASKGAINALTRAMALDHAEEAIRFNAVCPASVDTPMLRWAADLFKGDKSMEQMLGDWGGMHPLGRVARADEVAELIAFLASDRASFITGGEYKIDGGMTAALGVHLPE</sequence>
<comment type="caution">
    <text evidence="4">The sequence shown here is derived from an EMBL/GenBank/DDBJ whole genome shotgun (WGS) entry which is preliminary data.</text>
</comment>
<accession>A0A328TU91</accession>
<dbReference type="PANTHER" id="PTHR43943">
    <property type="entry name" value="DEHYDROGENASE/REDUCTASE (SDR FAMILY) MEMBER 4"/>
    <property type="match status" value="1"/>
</dbReference>
<reference evidence="4 5" key="1">
    <citation type="submission" date="2018-06" db="EMBL/GenBank/DDBJ databases">
        <title>Paenibacillus montanisoli sp. nov., isolated from mountain area soil.</title>
        <authorList>
            <person name="Wu M."/>
        </authorList>
    </citation>
    <scope>NUCLEOTIDE SEQUENCE [LARGE SCALE GENOMIC DNA]</scope>
    <source>
        <strain evidence="4 5">RA17</strain>
    </source>
</reference>
<dbReference type="InterPro" id="IPR057326">
    <property type="entry name" value="KR_dom"/>
</dbReference>
<dbReference type="Gene3D" id="3.40.50.720">
    <property type="entry name" value="NAD(P)-binding Rossmann-like Domain"/>
    <property type="match status" value="1"/>
</dbReference>
<dbReference type="Proteomes" id="UP000249260">
    <property type="component" value="Unassembled WGS sequence"/>
</dbReference>
<dbReference type="InterPro" id="IPR020904">
    <property type="entry name" value="Sc_DH/Rdtase_CS"/>
</dbReference>
<organism evidence="4 5">
    <name type="scientific">Paenibacillus montanisoli</name>
    <dbReference type="NCBI Taxonomy" id="2081970"/>
    <lineage>
        <taxon>Bacteria</taxon>
        <taxon>Bacillati</taxon>
        <taxon>Bacillota</taxon>
        <taxon>Bacilli</taxon>
        <taxon>Bacillales</taxon>
        <taxon>Paenibacillaceae</taxon>
        <taxon>Paenibacillus</taxon>
    </lineage>
</organism>
<dbReference type="GO" id="GO:0008206">
    <property type="term" value="P:bile acid metabolic process"/>
    <property type="evidence" value="ECO:0007669"/>
    <property type="project" value="UniProtKB-ARBA"/>
</dbReference>
<dbReference type="AlphaFoldDB" id="A0A328TU91"/>
<evidence type="ECO:0000256" key="1">
    <source>
        <dbReference type="ARBA" id="ARBA00006484"/>
    </source>
</evidence>
<dbReference type="PRINTS" id="PR00080">
    <property type="entry name" value="SDRFAMILY"/>
</dbReference>
<dbReference type="FunFam" id="3.40.50.720:FF:000084">
    <property type="entry name" value="Short-chain dehydrogenase reductase"/>
    <property type="match status" value="1"/>
</dbReference>
<dbReference type="GO" id="GO:0016491">
    <property type="term" value="F:oxidoreductase activity"/>
    <property type="evidence" value="ECO:0007669"/>
    <property type="project" value="UniProtKB-KW"/>
</dbReference>
<protein>
    <submittedName>
        <fullName evidence="4">Short-chain dehydrogenase</fullName>
    </submittedName>
</protein>
<proteinExistence type="inferred from homology"/>
<dbReference type="SUPFAM" id="SSF51735">
    <property type="entry name" value="NAD(P)-binding Rossmann-fold domains"/>
    <property type="match status" value="1"/>
</dbReference>
<gene>
    <name evidence="4" type="ORF">DL346_23630</name>
</gene>
<dbReference type="InterPro" id="IPR002347">
    <property type="entry name" value="SDR_fam"/>
</dbReference>
<dbReference type="PRINTS" id="PR00081">
    <property type="entry name" value="GDHRDH"/>
</dbReference>
<evidence type="ECO:0000259" key="3">
    <source>
        <dbReference type="SMART" id="SM00822"/>
    </source>
</evidence>
<comment type="similarity">
    <text evidence="1">Belongs to the short-chain dehydrogenases/reductases (SDR) family.</text>
</comment>
<evidence type="ECO:0000313" key="4">
    <source>
        <dbReference type="EMBL" id="RAP74067.1"/>
    </source>
</evidence>
<feature type="domain" description="Ketoreductase" evidence="3">
    <location>
        <begin position="10"/>
        <end position="189"/>
    </location>
</feature>
<dbReference type="PROSITE" id="PS00061">
    <property type="entry name" value="ADH_SHORT"/>
    <property type="match status" value="1"/>
</dbReference>
<dbReference type="InterPro" id="IPR036291">
    <property type="entry name" value="NAD(P)-bd_dom_sf"/>
</dbReference>
<keyword evidence="2" id="KW-0560">Oxidoreductase</keyword>
<dbReference type="SMART" id="SM00822">
    <property type="entry name" value="PKS_KR"/>
    <property type="match status" value="1"/>
</dbReference>
<dbReference type="NCBIfam" id="NF005559">
    <property type="entry name" value="PRK07231.1"/>
    <property type="match status" value="1"/>
</dbReference>
<evidence type="ECO:0000313" key="5">
    <source>
        <dbReference type="Proteomes" id="UP000249260"/>
    </source>
</evidence>
<dbReference type="PANTHER" id="PTHR43943:SF2">
    <property type="entry name" value="DEHYDROGENASE_REDUCTASE 4"/>
    <property type="match status" value="1"/>
</dbReference>
<dbReference type="EMBL" id="QLUW01000005">
    <property type="protein sequence ID" value="RAP74067.1"/>
    <property type="molecule type" value="Genomic_DNA"/>
</dbReference>
<dbReference type="Pfam" id="PF13561">
    <property type="entry name" value="adh_short_C2"/>
    <property type="match status" value="1"/>
</dbReference>